<protein>
    <submittedName>
        <fullName evidence="1">Uncharacterized protein</fullName>
    </submittedName>
</protein>
<dbReference type="STRING" id="158441.A0A226EQP3"/>
<dbReference type="OrthoDB" id="57679at2759"/>
<accession>A0A226EQP3</accession>
<gene>
    <name evidence="1" type="ORF">Fcan01_04950</name>
</gene>
<dbReference type="PANTHER" id="PTHR38696">
    <property type="entry name" value="MEDIATOR OF RNA POLYMERASE II TRANSCRIPTION SUBUNIT 13"/>
    <property type="match status" value="1"/>
</dbReference>
<dbReference type="Proteomes" id="UP000198287">
    <property type="component" value="Unassembled WGS sequence"/>
</dbReference>
<evidence type="ECO:0000313" key="1">
    <source>
        <dbReference type="EMBL" id="OXA59498.1"/>
    </source>
</evidence>
<organism evidence="1 2">
    <name type="scientific">Folsomia candida</name>
    <name type="common">Springtail</name>
    <dbReference type="NCBI Taxonomy" id="158441"/>
    <lineage>
        <taxon>Eukaryota</taxon>
        <taxon>Metazoa</taxon>
        <taxon>Ecdysozoa</taxon>
        <taxon>Arthropoda</taxon>
        <taxon>Hexapoda</taxon>
        <taxon>Collembola</taxon>
        <taxon>Entomobryomorpha</taxon>
        <taxon>Isotomoidea</taxon>
        <taxon>Isotomidae</taxon>
        <taxon>Proisotominae</taxon>
        <taxon>Folsomia</taxon>
    </lineage>
</organism>
<dbReference type="AlphaFoldDB" id="A0A226EQP3"/>
<name>A0A226EQP3_FOLCA</name>
<proteinExistence type="predicted"/>
<keyword evidence="2" id="KW-1185">Reference proteome</keyword>
<dbReference type="OMA" id="HEIVRTY"/>
<dbReference type="EMBL" id="LNIX01000002">
    <property type="protein sequence ID" value="OXA59498.1"/>
    <property type="molecule type" value="Genomic_DNA"/>
</dbReference>
<comment type="caution">
    <text evidence="1">The sequence shown here is derived from an EMBL/GenBank/DDBJ whole genome shotgun (WGS) entry which is preliminary data.</text>
</comment>
<reference evidence="1 2" key="1">
    <citation type="submission" date="2015-12" db="EMBL/GenBank/DDBJ databases">
        <title>The genome of Folsomia candida.</title>
        <authorList>
            <person name="Faddeeva A."/>
            <person name="Derks M.F."/>
            <person name="Anvar Y."/>
            <person name="Smit S."/>
            <person name="Van Straalen N."/>
            <person name="Roelofs D."/>
        </authorList>
    </citation>
    <scope>NUCLEOTIDE SEQUENCE [LARGE SCALE GENOMIC DNA]</scope>
    <source>
        <strain evidence="1 2">VU population</strain>
        <tissue evidence="1">Whole body</tissue>
    </source>
</reference>
<dbReference type="PANTHER" id="PTHR38696:SF1">
    <property type="entry name" value="MEDIATOR OF RNA POLYMERASE II TRANSCRIPTION SUBUNIT 13"/>
    <property type="match status" value="1"/>
</dbReference>
<evidence type="ECO:0000313" key="2">
    <source>
        <dbReference type="Proteomes" id="UP000198287"/>
    </source>
</evidence>
<sequence length="227" mass="25611">MGTHQIQSSSANLDVSICSVQFSGTDRIRLNGLPFPGDLIIPLRSAIESSWRSGIKDEAYFHGAHEFKPAVLATILKYLANEGWILLQSFDATKKTNDKDTMFFECAEKDPDTQVFAISFNRDDRIRLVDPPESWLSDHFKQTVRDGWSAGVQHVRSYFGSTEMKLSGNPWWTTDGKESIAAKLFLCHLIASFRKVGYKLYASVDINGGGGHDIESWVFRKITQVWN</sequence>